<dbReference type="STRING" id="743971.MYF_00390"/>
<keyword evidence="2" id="KW-1003">Cell membrane</keyword>
<keyword evidence="5 6" id="KW-0472">Membrane</keyword>
<keyword evidence="8" id="KW-1185">Reference proteome</keyword>
<feature type="transmembrane region" description="Helical" evidence="6">
    <location>
        <begin position="41"/>
        <end position="61"/>
    </location>
</feature>
<feature type="transmembrane region" description="Helical" evidence="6">
    <location>
        <begin position="321"/>
        <end position="343"/>
    </location>
</feature>
<dbReference type="HOGENOM" id="CLU_601059_0_0_14"/>
<feature type="transmembrane region" description="Helical" evidence="6">
    <location>
        <begin position="82"/>
        <end position="102"/>
    </location>
</feature>
<evidence type="ECO:0000256" key="3">
    <source>
        <dbReference type="ARBA" id="ARBA00022692"/>
    </source>
</evidence>
<evidence type="ECO:0000256" key="5">
    <source>
        <dbReference type="ARBA" id="ARBA00023136"/>
    </source>
</evidence>
<dbReference type="RefSeq" id="WP_002557933.1">
    <property type="nucleotide sequence ID" value="NZ_CP007585.1"/>
</dbReference>
<feature type="transmembrane region" description="Helical" evidence="6">
    <location>
        <begin position="355"/>
        <end position="376"/>
    </location>
</feature>
<keyword evidence="3 6" id="KW-0812">Transmembrane</keyword>
<dbReference type="GO" id="GO:0022857">
    <property type="term" value="F:transmembrane transporter activity"/>
    <property type="evidence" value="ECO:0007669"/>
    <property type="project" value="InterPro"/>
</dbReference>
<feature type="transmembrane region" description="Helical" evidence="6">
    <location>
        <begin position="15"/>
        <end position="35"/>
    </location>
</feature>
<feature type="transmembrane region" description="Helical" evidence="6">
    <location>
        <begin position="422"/>
        <end position="439"/>
    </location>
</feature>
<gene>
    <name evidence="7" type="ORF">MYF_00390</name>
</gene>
<organism evidence="7 8">
    <name type="scientific">Mesomycoplasma flocculare ATCC 27399</name>
    <dbReference type="NCBI Taxonomy" id="743971"/>
    <lineage>
        <taxon>Bacteria</taxon>
        <taxon>Bacillati</taxon>
        <taxon>Mycoplasmatota</taxon>
        <taxon>Mycoplasmoidales</taxon>
        <taxon>Metamycoplasmataceae</taxon>
        <taxon>Mesomycoplasma</taxon>
    </lineage>
</organism>
<dbReference type="KEGG" id="mfq:MYF_00390"/>
<evidence type="ECO:0000313" key="7">
    <source>
        <dbReference type="EMBL" id="AJC49658.1"/>
    </source>
</evidence>
<proteinExistence type="predicted"/>
<feature type="transmembrane region" description="Helical" evidence="6">
    <location>
        <begin position="148"/>
        <end position="172"/>
    </location>
</feature>
<keyword evidence="4 6" id="KW-1133">Transmembrane helix</keyword>
<dbReference type="Proteomes" id="UP000031129">
    <property type="component" value="Chromosome"/>
</dbReference>
<dbReference type="PIRSF" id="PIRSF006060">
    <property type="entry name" value="AA_transporter"/>
    <property type="match status" value="1"/>
</dbReference>
<evidence type="ECO:0000256" key="2">
    <source>
        <dbReference type="ARBA" id="ARBA00022475"/>
    </source>
</evidence>
<feature type="transmembrane region" description="Helical" evidence="6">
    <location>
        <begin position="225"/>
        <end position="247"/>
    </location>
</feature>
<feature type="transmembrane region" description="Helical" evidence="6">
    <location>
        <begin position="122"/>
        <end position="141"/>
    </location>
</feature>
<dbReference type="Gene3D" id="1.20.1740.10">
    <property type="entry name" value="Amino acid/polyamine transporter I"/>
    <property type="match status" value="1"/>
</dbReference>
<accession>A0A0A8E6P1</accession>
<evidence type="ECO:0000256" key="1">
    <source>
        <dbReference type="ARBA" id="ARBA00004651"/>
    </source>
</evidence>
<evidence type="ECO:0000256" key="4">
    <source>
        <dbReference type="ARBA" id="ARBA00022989"/>
    </source>
</evidence>
<protein>
    <submittedName>
        <fullName evidence="7">Amino acid permease</fullName>
    </submittedName>
</protein>
<dbReference type="AlphaFoldDB" id="A0A0A8E6P1"/>
<evidence type="ECO:0000313" key="8">
    <source>
        <dbReference type="Proteomes" id="UP000031129"/>
    </source>
</evidence>
<comment type="subcellular location">
    <subcellularLocation>
        <location evidence="1">Cell membrane</location>
        <topology evidence="1">Multi-pass membrane protein</topology>
    </subcellularLocation>
</comment>
<dbReference type="EMBL" id="CP007585">
    <property type="protein sequence ID" value="AJC49658.1"/>
    <property type="molecule type" value="Genomic_DNA"/>
</dbReference>
<feature type="transmembrane region" description="Helical" evidence="6">
    <location>
        <begin position="388"/>
        <end position="410"/>
    </location>
</feature>
<name>A0A0A8E6P1_MESFC</name>
<dbReference type="OrthoDB" id="396415at2"/>
<feature type="transmembrane region" description="Helical" evidence="6">
    <location>
        <begin position="259"/>
        <end position="279"/>
    </location>
</feature>
<reference evidence="7 8" key="1">
    <citation type="journal article" date="2015" name="Genome Announc.">
        <title>Complete Genome Sequence of Mycoplasma flocculare Strain Ms42T (ATCC 27399T).</title>
        <authorList>
            <person name="Calcutt M.J."/>
            <person name="Foecking M.F."/>
            <person name="Heidari M.B."/>
            <person name="McIntosh M.A."/>
        </authorList>
    </citation>
    <scope>NUCLEOTIDE SEQUENCE [LARGE SCALE GENOMIC DNA]</scope>
    <source>
        <strain evidence="8">ATCC 27399</strain>
    </source>
</reference>
<dbReference type="Pfam" id="PF13520">
    <property type="entry name" value="AA_permease_2"/>
    <property type="match status" value="1"/>
</dbReference>
<sequence>MSEENKKNSLSERQFVIYGLNYVVGFGFIATISHVISQGVWGVLVFILTSLITLAVIFAYARAGQKYQNEVGGSYAYAKKTFKNWLVFFQGWNQVSQIMLFSATTPLFFSNLLTSFDSERKWVYVVISLVVYIGLILTGAFGFRLSKWVVFLTAIFKWLTLIIGFGLIIYLISSSKSYGETFQSVAPFSILTFSGSVLSFIYSYGGFESLATISKNVETKRFKKVMILIFLIVISSYFLFYIIFLGLGKQYISDFGLESVYKVLWGSAGASLFTIGLAFNRMSGAISYVQPNARFISPLAEDGFLPACLAKKNKYNEYQNAIYLSVFIAIFSSLVFTIIPEILGIKNSFNTILKAGNISFLVNYLLCIFTVLVWKWRNNEDIPLWETIIYILGMITILFTLIFSQLPFIGSEKVYFEQFVPLISYVFTILVGYFVKFIVKKLEKQKKPKKNS</sequence>
<dbReference type="InterPro" id="IPR002293">
    <property type="entry name" value="AA/rel_permease1"/>
</dbReference>
<dbReference type="PANTHER" id="PTHR42770:SF18">
    <property type="entry name" value="ARGININE_AGMATINE ANTIPORTER"/>
    <property type="match status" value="1"/>
</dbReference>
<evidence type="ECO:0000256" key="6">
    <source>
        <dbReference type="SAM" id="Phobius"/>
    </source>
</evidence>
<dbReference type="PANTHER" id="PTHR42770">
    <property type="entry name" value="AMINO ACID TRANSPORTER-RELATED"/>
    <property type="match status" value="1"/>
</dbReference>
<feature type="transmembrane region" description="Helical" evidence="6">
    <location>
        <begin position="184"/>
        <end position="204"/>
    </location>
</feature>
<dbReference type="InterPro" id="IPR050367">
    <property type="entry name" value="APC_superfamily"/>
</dbReference>
<dbReference type="GO" id="GO:0005886">
    <property type="term" value="C:plasma membrane"/>
    <property type="evidence" value="ECO:0007669"/>
    <property type="project" value="UniProtKB-SubCell"/>
</dbReference>